<accession>A0A9P8WKH5</accession>
<evidence type="ECO:0000256" key="1">
    <source>
        <dbReference type="ARBA" id="ARBA00023002"/>
    </source>
</evidence>
<dbReference type="AlphaFoldDB" id="A0A9P8WKH5"/>
<organism evidence="4 5">
    <name type="scientific">Thelonectria olida</name>
    <dbReference type="NCBI Taxonomy" id="1576542"/>
    <lineage>
        <taxon>Eukaryota</taxon>
        <taxon>Fungi</taxon>
        <taxon>Dikarya</taxon>
        <taxon>Ascomycota</taxon>
        <taxon>Pezizomycotina</taxon>
        <taxon>Sordariomycetes</taxon>
        <taxon>Hypocreomycetidae</taxon>
        <taxon>Hypocreales</taxon>
        <taxon>Nectriaceae</taxon>
        <taxon>Thelonectria</taxon>
    </lineage>
</organism>
<keyword evidence="5" id="KW-1185">Reference proteome</keyword>
<gene>
    <name evidence="4" type="ORF">B0T10DRAFT_454292</name>
</gene>
<feature type="domain" description="TauD/TfdA-like" evidence="3">
    <location>
        <begin position="508"/>
        <end position="671"/>
    </location>
</feature>
<name>A0A9P8WKH5_9HYPO</name>
<proteinExistence type="predicted"/>
<keyword evidence="1" id="KW-0560">Oxidoreductase</keyword>
<dbReference type="EMBL" id="JAGPYM010000002">
    <property type="protein sequence ID" value="KAH6898965.1"/>
    <property type="molecule type" value="Genomic_DNA"/>
</dbReference>
<dbReference type="InterPro" id="IPR042098">
    <property type="entry name" value="TauD-like_sf"/>
</dbReference>
<dbReference type="Pfam" id="PF05141">
    <property type="entry name" value="DIT1_PvcA"/>
    <property type="match status" value="1"/>
</dbReference>
<evidence type="ECO:0000313" key="5">
    <source>
        <dbReference type="Proteomes" id="UP000777438"/>
    </source>
</evidence>
<dbReference type="PANTHER" id="PTHR37285:SF5">
    <property type="entry name" value="SPORE WALL MATURATION PROTEIN DIT1"/>
    <property type="match status" value="1"/>
</dbReference>
<protein>
    <submittedName>
        <fullName evidence="4">Pyoverdine/dityrosine biosynthesis protein</fullName>
    </submittedName>
</protein>
<feature type="region of interest" description="Disordered" evidence="2">
    <location>
        <begin position="1"/>
        <end position="48"/>
    </location>
</feature>
<dbReference type="InterPro" id="IPR003819">
    <property type="entry name" value="TauD/TfdA-like"/>
</dbReference>
<dbReference type="PANTHER" id="PTHR37285">
    <property type="entry name" value="SPORE WALL MATURATION PROTEIN DIT1"/>
    <property type="match status" value="1"/>
</dbReference>
<dbReference type="GO" id="GO:0016491">
    <property type="term" value="F:oxidoreductase activity"/>
    <property type="evidence" value="ECO:0007669"/>
    <property type="project" value="UniProtKB-KW"/>
</dbReference>
<sequence>MSVAEPVDPRPMGFGPDAVSGHHETRNMTSYTTPSDNPPLQTPFTTSSSGSNMTAFPIALDAPALQTSSKILDIIDRYRMTRSEGVGSKADESALKFLALTYYHVKAGRSVPMCLPAFPFKSPNSINKVLGKLPDKADEFALARLNGLCQAIGDVYAPGAKLTIISDGLVYNDLLGVPDKDVWAYGEALRELAASKGFSNISFSRLRDLVNIELPSELNEMTYVANASNFRRALLNTFSKADWSWEEARKSQDVCLTYRGYIKFLELDLENVYPVGEDRTKSKYKRGIEYIAKQMMARGDAFANAVRQKYPDHLRLSIHPSTGENKLSVNLLPTDTIYTTPWHSAIVFKLDGTTTTGPRAYFEQDDTLELVYENGRPSYYREKSDLLSWGEDKGGITCTPIYPSGLTIRPAKGRGALTMNDIDTKKARSLSEINSPVILRGFVKRPDKEAFIKKSYEFGTPLPWKFGLLLEVKDRGADTRGLNNVLSAEWMPYHYDGLFKTVKQVDETTGEEVVVSTPPQFQLFHTPTPSPSDTGFTLFASSTLVFKYLPSWLSVEKLAELKWTVSTTSFNATTLKGLPLVINHPTTGKPCLRYHEPWPQSRTRFDATSVTIDDNEDSTAICEAIDSLLHDRRVAFYHVWEKGDLLVSDNILMMHTRSDFTSGSDRELWRIHFD</sequence>
<comment type="caution">
    <text evidence="4">The sequence shown here is derived from an EMBL/GenBank/DDBJ whole genome shotgun (WGS) entry which is preliminary data.</text>
</comment>
<reference evidence="4 5" key="1">
    <citation type="journal article" date="2021" name="Nat. Commun.">
        <title>Genetic determinants of endophytism in the Arabidopsis root mycobiome.</title>
        <authorList>
            <person name="Mesny F."/>
            <person name="Miyauchi S."/>
            <person name="Thiergart T."/>
            <person name="Pickel B."/>
            <person name="Atanasova L."/>
            <person name="Karlsson M."/>
            <person name="Huettel B."/>
            <person name="Barry K.W."/>
            <person name="Haridas S."/>
            <person name="Chen C."/>
            <person name="Bauer D."/>
            <person name="Andreopoulos W."/>
            <person name="Pangilinan J."/>
            <person name="LaButti K."/>
            <person name="Riley R."/>
            <person name="Lipzen A."/>
            <person name="Clum A."/>
            <person name="Drula E."/>
            <person name="Henrissat B."/>
            <person name="Kohler A."/>
            <person name="Grigoriev I.V."/>
            <person name="Martin F.M."/>
            <person name="Hacquard S."/>
        </authorList>
    </citation>
    <scope>NUCLEOTIDE SEQUENCE [LARGE SCALE GENOMIC DNA]</scope>
    <source>
        <strain evidence="4 5">MPI-CAGE-CH-0241</strain>
    </source>
</reference>
<dbReference type="InterPro" id="IPR007817">
    <property type="entry name" value="Isocyanide_synthase_DIT1"/>
</dbReference>
<dbReference type="Gene3D" id="3.60.130.10">
    <property type="entry name" value="Clavaminate synthase-like"/>
    <property type="match status" value="1"/>
</dbReference>
<dbReference type="OrthoDB" id="429813at2759"/>
<dbReference type="Proteomes" id="UP000777438">
    <property type="component" value="Unassembled WGS sequence"/>
</dbReference>
<dbReference type="Pfam" id="PF02668">
    <property type="entry name" value="TauD"/>
    <property type="match status" value="1"/>
</dbReference>
<evidence type="ECO:0000259" key="3">
    <source>
        <dbReference type="Pfam" id="PF02668"/>
    </source>
</evidence>
<evidence type="ECO:0000313" key="4">
    <source>
        <dbReference type="EMBL" id="KAH6898965.1"/>
    </source>
</evidence>
<dbReference type="SUPFAM" id="SSF51197">
    <property type="entry name" value="Clavaminate synthase-like"/>
    <property type="match status" value="1"/>
</dbReference>
<evidence type="ECO:0000256" key="2">
    <source>
        <dbReference type="SAM" id="MobiDB-lite"/>
    </source>
</evidence>